<evidence type="ECO:0000313" key="1">
    <source>
        <dbReference type="EMBL" id="MBC6996650.1"/>
    </source>
</evidence>
<reference evidence="1" key="1">
    <citation type="submission" date="2020-08" db="EMBL/GenBank/DDBJ databases">
        <title>Lewinella bacteria from marine environments.</title>
        <authorList>
            <person name="Zhong Y."/>
        </authorList>
    </citation>
    <scope>NUCLEOTIDE SEQUENCE</scope>
    <source>
        <strain evidence="1">KCTC 42187</strain>
    </source>
</reference>
<gene>
    <name evidence="1" type="ORF">H9S92_20935</name>
</gene>
<dbReference type="AlphaFoldDB" id="A0A923PQF0"/>
<protein>
    <submittedName>
        <fullName evidence="1">Uncharacterized protein</fullName>
    </submittedName>
</protein>
<keyword evidence="2" id="KW-1185">Reference proteome</keyword>
<accession>A0A923PQF0</accession>
<dbReference type="RefSeq" id="WP_187468653.1">
    <property type="nucleotide sequence ID" value="NZ_JACSIT010000153.1"/>
</dbReference>
<name>A0A923PQF0_9BACT</name>
<dbReference type="Proteomes" id="UP000650081">
    <property type="component" value="Unassembled WGS sequence"/>
</dbReference>
<sequence>MQVQYTSLFQVRCWHGYFPKDVCPVLQLVPTAETAALMREFMVRQVDRAEGITNFYYGTYRERPGALLELEQPLLLSFRVRPTDDKFLVYTDVDLRDSFSHGYHFSNLATTDTPVGKTLTAGTANWLRRCATGFDFARPASCTLVDETGESWGAYPSDGDSVFSAPAADTLRLNGAGLPSGRYQIISEGAVLHDFLLMGNADQQGDLGLLSVYLGAIKGQHIVVDGAIVEESYHLSFPARSTIWRYHFLDQSEPPYDRLVLSAVGPGGASDWEQVPGQRVLSNGAAATVIQSTAPIPLRKVPEQRLQVLASRTENGRTQSYTIPLPVAVGDAVSHSPPASAENTEQEPLFSDLYIYL</sequence>
<comment type="caution">
    <text evidence="1">The sequence shown here is derived from an EMBL/GenBank/DDBJ whole genome shotgun (WGS) entry which is preliminary data.</text>
</comment>
<proteinExistence type="predicted"/>
<evidence type="ECO:0000313" key="2">
    <source>
        <dbReference type="Proteomes" id="UP000650081"/>
    </source>
</evidence>
<organism evidence="1 2">
    <name type="scientific">Neolewinella lacunae</name>
    <dbReference type="NCBI Taxonomy" id="1517758"/>
    <lineage>
        <taxon>Bacteria</taxon>
        <taxon>Pseudomonadati</taxon>
        <taxon>Bacteroidota</taxon>
        <taxon>Saprospiria</taxon>
        <taxon>Saprospirales</taxon>
        <taxon>Lewinellaceae</taxon>
        <taxon>Neolewinella</taxon>
    </lineage>
</organism>
<dbReference type="EMBL" id="JACSIT010000153">
    <property type="protein sequence ID" value="MBC6996650.1"/>
    <property type="molecule type" value="Genomic_DNA"/>
</dbReference>